<protein>
    <submittedName>
        <fullName evidence="1">Uncharacterized protein</fullName>
    </submittedName>
</protein>
<organism evidence="1 2">
    <name type="scientific">Oxalobacter formigenes OXCC13</name>
    <dbReference type="NCBI Taxonomy" id="556269"/>
    <lineage>
        <taxon>Bacteria</taxon>
        <taxon>Pseudomonadati</taxon>
        <taxon>Pseudomonadota</taxon>
        <taxon>Betaproteobacteria</taxon>
        <taxon>Burkholderiales</taxon>
        <taxon>Oxalobacteraceae</taxon>
        <taxon>Oxalobacter</taxon>
    </lineage>
</organism>
<dbReference type="RefSeq" id="WP_005879698.1">
    <property type="nucleotide sequence ID" value="NZ_CP019430.1"/>
</dbReference>
<dbReference type="Proteomes" id="UP000005089">
    <property type="component" value="Unassembled WGS sequence"/>
</dbReference>
<reference evidence="1 2" key="1">
    <citation type="submission" date="2009-02" db="EMBL/GenBank/DDBJ databases">
        <title>The Genome Sequence of Oxalobacter formigenes OXCC13.</title>
        <authorList>
            <consortium name="The Broad Institute Genome Sequencing Platform"/>
            <person name="Ward D."/>
            <person name="Young S.K."/>
            <person name="Kodira C.D."/>
            <person name="Zeng Q."/>
            <person name="Koehrsen M."/>
            <person name="Alvarado L."/>
            <person name="Berlin A."/>
            <person name="Borenstein D."/>
            <person name="Chen Z."/>
            <person name="Engels R."/>
            <person name="Freedman E."/>
            <person name="Gellesch M."/>
            <person name="Goldberg J."/>
            <person name="Griggs A."/>
            <person name="Gujja S."/>
            <person name="Heiman D."/>
            <person name="Hepburn T."/>
            <person name="Howarth C."/>
            <person name="Jen D."/>
            <person name="Larson L."/>
            <person name="Lewis B."/>
            <person name="Mehta T."/>
            <person name="Park D."/>
            <person name="Pearson M."/>
            <person name="Roberts A."/>
            <person name="Saif S."/>
            <person name="Shea T."/>
            <person name="Shenoy N."/>
            <person name="Sisk P."/>
            <person name="Stolte C."/>
            <person name="Sykes S."/>
            <person name="Walk T."/>
            <person name="White J."/>
            <person name="Yandava C."/>
            <person name="Allison M.J."/>
            <person name="Lander E."/>
            <person name="Nusbaum C."/>
            <person name="Galagan J."/>
            <person name="Birren B."/>
        </authorList>
    </citation>
    <scope>NUCLEOTIDE SEQUENCE [LARGE SCALE GENOMIC DNA]</scope>
    <source>
        <strain evidence="1 2">OXCC13</strain>
    </source>
</reference>
<name>C3X7Z0_OXAFO</name>
<keyword evidence="2" id="KW-1185">Reference proteome</keyword>
<dbReference type="OrthoDB" id="8787189at2"/>
<accession>C3X7Z0</accession>
<gene>
    <name evidence="1" type="ORF">OFBG_00344</name>
</gene>
<dbReference type="AlphaFoldDB" id="C3X7Z0"/>
<dbReference type="EMBL" id="GG658170">
    <property type="protein sequence ID" value="EEO29316.1"/>
    <property type="molecule type" value="Genomic_DNA"/>
</dbReference>
<proteinExistence type="predicted"/>
<evidence type="ECO:0000313" key="2">
    <source>
        <dbReference type="Proteomes" id="UP000005089"/>
    </source>
</evidence>
<dbReference type="GeneID" id="77135747"/>
<dbReference type="HOGENOM" id="CLU_196020_0_0_4"/>
<sequence>MHTADTDSTDPIFIADFGESPSVFINGKEEPIYRYAVWSEKKIKIIEYGDDLDYLRKKYGYDIRIRVLNYTAFPDEPV</sequence>
<evidence type="ECO:0000313" key="1">
    <source>
        <dbReference type="EMBL" id="EEO29316.1"/>
    </source>
</evidence>